<comment type="caution">
    <text evidence="1">The sequence shown here is derived from an EMBL/GenBank/DDBJ whole genome shotgun (WGS) entry which is preliminary data.</text>
</comment>
<proteinExistence type="predicted"/>
<name>A0A0F9DJZ0_9ZZZZ</name>
<dbReference type="EMBL" id="LAZR01039037">
    <property type="protein sequence ID" value="KKL18006.1"/>
    <property type="molecule type" value="Genomic_DNA"/>
</dbReference>
<dbReference type="AlphaFoldDB" id="A0A0F9DJZ0"/>
<organism evidence="1">
    <name type="scientific">marine sediment metagenome</name>
    <dbReference type="NCBI Taxonomy" id="412755"/>
    <lineage>
        <taxon>unclassified sequences</taxon>
        <taxon>metagenomes</taxon>
        <taxon>ecological metagenomes</taxon>
    </lineage>
</organism>
<reference evidence="1" key="1">
    <citation type="journal article" date="2015" name="Nature">
        <title>Complex archaea that bridge the gap between prokaryotes and eukaryotes.</title>
        <authorList>
            <person name="Spang A."/>
            <person name="Saw J.H."/>
            <person name="Jorgensen S.L."/>
            <person name="Zaremba-Niedzwiedzka K."/>
            <person name="Martijn J."/>
            <person name="Lind A.E."/>
            <person name="van Eijk R."/>
            <person name="Schleper C."/>
            <person name="Guy L."/>
            <person name="Ettema T.J."/>
        </authorList>
    </citation>
    <scope>NUCLEOTIDE SEQUENCE</scope>
</reference>
<gene>
    <name evidence="1" type="ORF">LCGC14_2479850</name>
</gene>
<evidence type="ECO:0000313" key="1">
    <source>
        <dbReference type="EMBL" id="KKL18006.1"/>
    </source>
</evidence>
<sequence>MIELTIMGSKATATFMVDKIVMIGPSKVGGTTIFTVDGAEWVVTESRGVVVTMIESVRGDG</sequence>
<protein>
    <submittedName>
        <fullName evidence="1">Uncharacterized protein</fullName>
    </submittedName>
</protein>
<accession>A0A0F9DJZ0</accession>